<dbReference type="PATRIC" id="fig|540747.5.peg.512"/>
<organism evidence="2 4">
    <name type="scientific">Roseovarius indicus</name>
    <dbReference type="NCBI Taxonomy" id="540747"/>
    <lineage>
        <taxon>Bacteria</taxon>
        <taxon>Pseudomonadati</taxon>
        <taxon>Pseudomonadota</taxon>
        <taxon>Alphaproteobacteria</taxon>
        <taxon>Rhodobacterales</taxon>
        <taxon>Roseobacteraceae</taxon>
        <taxon>Roseovarius</taxon>
    </lineage>
</organism>
<reference evidence="3 5" key="2">
    <citation type="submission" date="2018-08" db="EMBL/GenBank/DDBJ databases">
        <title>Genetic Globetrotter - A new plasmid hitch-hiking vast phylogenetic and geographic distances.</title>
        <authorList>
            <person name="Vollmers J."/>
            <person name="Petersen J."/>
        </authorList>
    </citation>
    <scope>NUCLEOTIDE SEQUENCE [LARGE SCALE GENOMIC DNA]</scope>
    <source>
        <strain evidence="3 5">DSM 26383</strain>
    </source>
</reference>
<gene>
    <name evidence="3" type="ORF">RIdsm_04762</name>
    <name evidence="2" type="ORF">XM52_02525</name>
</gene>
<dbReference type="Proteomes" id="UP000325785">
    <property type="component" value="Chromosome"/>
</dbReference>
<protein>
    <submittedName>
        <fullName evidence="2">Uncharacterized protein</fullName>
    </submittedName>
</protein>
<dbReference type="RefSeq" id="WP_057812919.1">
    <property type="nucleotide sequence ID" value="NZ_CP031598.1"/>
</dbReference>
<feature type="chain" id="PRO_5010437649" evidence="1">
    <location>
        <begin position="25"/>
        <end position="80"/>
    </location>
</feature>
<evidence type="ECO:0000256" key="1">
    <source>
        <dbReference type="SAM" id="SignalP"/>
    </source>
</evidence>
<name>A0A0T5PFL1_9RHOB</name>
<keyword evidence="4" id="KW-1185">Reference proteome</keyword>
<dbReference type="EMBL" id="LAXI01000001">
    <property type="protein sequence ID" value="KRS19726.1"/>
    <property type="molecule type" value="Genomic_DNA"/>
</dbReference>
<dbReference type="KEGG" id="rid:RIdsm_04762"/>
<dbReference type="EMBL" id="CP031598">
    <property type="protein sequence ID" value="QEW28921.1"/>
    <property type="molecule type" value="Genomic_DNA"/>
</dbReference>
<evidence type="ECO:0000313" key="2">
    <source>
        <dbReference type="EMBL" id="KRS19726.1"/>
    </source>
</evidence>
<evidence type="ECO:0000313" key="3">
    <source>
        <dbReference type="EMBL" id="QEW28921.1"/>
    </source>
</evidence>
<accession>A0A0T5PFL1</accession>
<keyword evidence="1" id="KW-0732">Signal</keyword>
<proteinExistence type="predicted"/>
<sequence>MKRMLSICLLAAGLALSAAASAQAACTVEYKAKRDNPLELFFEVAVVPGPCNAATAQAQLRPILAGRGLTLLKILSVRQQ</sequence>
<reference evidence="2 4" key="1">
    <citation type="submission" date="2015-04" db="EMBL/GenBank/DDBJ databases">
        <title>The draft genome sequence of Roseovarius indicus B108T.</title>
        <authorList>
            <person name="Li G."/>
            <person name="Lai Q."/>
            <person name="Shao Z."/>
            <person name="Yan P."/>
        </authorList>
    </citation>
    <scope>NUCLEOTIDE SEQUENCE [LARGE SCALE GENOMIC DNA]</scope>
    <source>
        <strain evidence="2 4">B108</strain>
    </source>
</reference>
<dbReference type="Proteomes" id="UP000051401">
    <property type="component" value="Unassembled WGS sequence"/>
</dbReference>
<dbReference type="AlphaFoldDB" id="A0A0T5PFL1"/>
<evidence type="ECO:0000313" key="5">
    <source>
        <dbReference type="Proteomes" id="UP000325785"/>
    </source>
</evidence>
<dbReference type="STRING" id="540747.SAMN04488031_102740"/>
<evidence type="ECO:0000313" key="4">
    <source>
        <dbReference type="Proteomes" id="UP000051401"/>
    </source>
</evidence>
<feature type="signal peptide" evidence="1">
    <location>
        <begin position="1"/>
        <end position="24"/>
    </location>
</feature>